<keyword evidence="3 8" id="KW-0813">Transport</keyword>
<feature type="transmembrane region" description="Helical" evidence="8">
    <location>
        <begin position="21"/>
        <end position="39"/>
    </location>
</feature>
<dbReference type="InterPro" id="IPR004812">
    <property type="entry name" value="Efflux_drug-R_Bcr/CmlA"/>
</dbReference>
<feature type="transmembrane region" description="Helical" evidence="8">
    <location>
        <begin position="323"/>
        <end position="346"/>
    </location>
</feature>
<keyword evidence="5 8" id="KW-0812">Transmembrane</keyword>
<dbReference type="PANTHER" id="PTHR23502">
    <property type="entry name" value="MAJOR FACILITATOR SUPERFAMILY"/>
    <property type="match status" value="1"/>
</dbReference>
<organism evidence="10 11">
    <name type="scientific">Serratia plymuthica S13</name>
    <dbReference type="NCBI Taxonomy" id="1348660"/>
    <lineage>
        <taxon>Bacteria</taxon>
        <taxon>Pseudomonadati</taxon>
        <taxon>Pseudomonadota</taxon>
        <taxon>Gammaproteobacteria</taxon>
        <taxon>Enterobacterales</taxon>
        <taxon>Yersiniaceae</taxon>
        <taxon>Serratia</taxon>
    </lineage>
</organism>
<evidence type="ECO:0000313" key="10">
    <source>
        <dbReference type="EMBL" id="AGP46745.1"/>
    </source>
</evidence>
<dbReference type="InterPro" id="IPR011701">
    <property type="entry name" value="MFS"/>
</dbReference>
<evidence type="ECO:0000256" key="1">
    <source>
        <dbReference type="ARBA" id="ARBA00004651"/>
    </source>
</evidence>
<feature type="transmembrane region" description="Helical" evidence="8">
    <location>
        <begin position="353"/>
        <end position="378"/>
    </location>
</feature>
<keyword evidence="8" id="KW-0997">Cell inner membrane</keyword>
<dbReference type="NCBIfam" id="TIGR00710">
    <property type="entry name" value="efflux_Bcr_CflA"/>
    <property type="match status" value="1"/>
</dbReference>
<dbReference type="Gene3D" id="1.20.1720.10">
    <property type="entry name" value="Multidrug resistance protein D"/>
    <property type="match status" value="1"/>
</dbReference>
<keyword evidence="7 8" id="KW-0472">Membrane</keyword>
<dbReference type="KEGG" id="sry:M621_02400"/>
<protein>
    <recommendedName>
        <fullName evidence="8">Bcr/CflA family efflux transporter</fullName>
    </recommendedName>
</protein>
<dbReference type="Pfam" id="PF07690">
    <property type="entry name" value="MFS_1"/>
    <property type="match status" value="1"/>
</dbReference>
<dbReference type="InterPro" id="IPR020846">
    <property type="entry name" value="MFS_dom"/>
</dbReference>
<evidence type="ECO:0000256" key="4">
    <source>
        <dbReference type="ARBA" id="ARBA00022475"/>
    </source>
</evidence>
<evidence type="ECO:0000256" key="8">
    <source>
        <dbReference type="RuleBase" id="RU365088"/>
    </source>
</evidence>
<dbReference type="GO" id="GO:0005886">
    <property type="term" value="C:plasma membrane"/>
    <property type="evidence" value="ECO:0007669"/>
    <property type="project" value="UniProtKB-SubCell"/>
</dbReference>
<gene>
    <name evidence="10" type="ORF">M621_02400</name>
</gene>
<feature type="transmembrane region" description="Helical" evidence="8">
    <location>
        <begin position="113"/>
        <end position="132"/>
    </location>
</feature>
<dbReference type="CDD" id="cd17320">
    <property type="entry name" value="MFS_MdfA_MDR_like"/>
    <property type="match status" value="1"/>
</dbReference>
<dbReference type="PANTHER" id="PTHR23502:SF162">
    <property type="entry name" value="INNER MEMBRANE TRANSPORT PROTEIN YDHC"/>
    <property type="match status" value="1"/>
</dbReference>
<feature type="domain" description="Major facilitator superfamily (MFS) profile" evidence="9">
    <location>
        <begin position="24"/>
        <end position="414"/>
    </location>
</feature>
<dbReference type="SUPFAM" id="SSF103473">
    <property type="entry name" value="MFS general substrate transporter"/>
    <property type="match status" value="1"/>
</dbReference>
<feature type="transmembrane region" description="Helical" evidence="8">
    <location>
        <begin position="219"/>
        <end position="245"/>
    </location>
</feature>
<feature type="transmembrane region" description="Helical" evidence="8">
    <location>
        <begin position="148"/>
        <end position="172"/>
    </location>
</feature>
<accession>S4YR42</accession>
<feature type="transmembrane region" description="Helical" evidence="8">
    <location>
        <begin position="251"/>
        <end position="275"/>
    </location>
</feature>
<feature type="transmembrane region" description="Helical" evidence="8">
    <location>
        <begin position="178"/>
        <end position="198"/>
    </location>
</feature>
<dbReference type="InterPro" id="IPR036259">
    <property type="entry name" value="MFS_trans_sf"/>
</dbReference>
<evidence type="ECO:0000256" key="2">
    <source>
        <dbReference type="ARBA" id="ARBA00006236"/>
    </source>
</evidence>
<feature type="transmembrane region" description="Helical" evidence="8">
    <location>
        <begin position="384"/>
        <end position="405"/>
    </location>
</feature>
<keyword evidence="6 8" id="KW-1133">Transmembrane helix</keyword>
<feature type="transmembrane region" description="Helical" evidence="8">
    <location>
        <begin position="296"/>
        <end position="317"/>
    </location>
</feature>
<dbReference type="EMBL" id="CP006566">
    <property type="protein sequence ID" value="AGP46745.1"/>
    <property type="molecule type" value="Genomic_DNA"/>
</dbReference>
<dbReference type="eggNOG" id="COG2814">
    <property type="taxonomic scope" value="Bacteria"/>
</dbReference>
<comment type="subcellular location">
    <subcellularLocation>
        <location evidence="8">Cell inner membrane</location>
        <topology evidence="8">Multi-pass membrane protein</topology>
    </subcellularLocation>
    <subcellularLocation>
        <location evidence="1">Cell membrane</location>
        <topology evidence="1">Multi-pass membrane protein</topology>
    </subcellularLocation>
</comment>
<dbReference type="GO" id="GO:1990961">
    <property type="term" value="P:xenobiotic detoxification by transmembrane export across the plasma membrane"/>
    <property type="evidence" value="ECO:0007669"/>
    <property type="project" value="InterPro"/>
</dbReference>
<proteinExistence type="inferred from homology"/>
<sequence length="422" mass="45033">MRNDSPKIQLNDGATMQGTRKVLFLIYAALLSTIGLFASDLYLPALANIQQFYQTDAGTVGLSLSIYMAGFSIGQLFYGAISDQLGRKAPLFIGLLLFLAGTLGCIYARSIEFFLFCRLLQSLGVCAAYVLWQPMIVDLFDGNDVQKLFTLMMALGGLSPALAPLIGGYVTAYFGWKMVFGLLLALTVLLLAWTLFGYRESLAPANRTAFSATRVLKSYGSFLSSRFFIGHACAIACGITLYLVFLTMLPFILTGIGYSADAIGLMYLPIALTFIAGTEVAKRQYAKLGDAGSMKVGICFGMAGALLLFLTPLFFSVSAAWKIIVPFSLITFGNGFLVPTGSAFLIKCFADRAGACASSIGFMVTTVAFISISVASLLAGPLGMVTAMTATILLFSALMGLALLWGRHAQADSRVSYSADGS</sequence>
<evidence type="ECO:0000256" key="7">
    <source>
        <dbReference type="ARBA" id="ARBA00023136"/>
    </source>
</evidence>
<evidence type="ECO:0000259" key="9">
    <source>
        <dbReference type="PROSITE" id="PS50850"/>
    </source>
</evidence>
<comment type="similarity">
    <text evidence="2 8">Belongs to the major facilitator superfamily. Bcr/CmlA family.</text>
</comment>
<dbReference type="GO" id="GO:0042910">
    <property type="term" value="F:xenobiotic transmembrane transporter activity"/>
    <property type="evidence" value="ECO:0007669"/>
    <property type="project" value="InterPro"/>
</dbReference>
<evidence type="ECO:0000256" key="3">
    <source>
        <dbReference type="ARBA" id="ARBA00022448"/>
    </source>
</evidence>
<name>S4YR42_SERPL</name>
<reference evidence="10 11" key="1">
    <citation type="journal article" date="2013" name="Genome Announc.">
        <title>Genome Sequence of Serratia plymuthica Strain S13, an Endophyte with Germination- and Plant-Growth-Promoting Activity from the Flower of Styrian Oil Pumpkin.</title>
        <authorList>
            <person name="Muller H."/>
            <person name="Furnkranz M."/>
            <person name="Grube M."/>
            <person name="Berg G."/>
        </authorList>
    </citation>
    <scope>NUCLEOTIDE SEQUENCE [LARGE SCALE GENOMIC DNA]</scope>
    <source>
        <strain evidence="10">S13</strain>
    </source>
</reference>
<evidence type="ECO:0000256" key="6">
    <source>
        <dbReference type="ARBA" id="ARBA00022989"/>
    </source>
</evidence>
<keyword evidence="4" id="KW-1003">Cell membrane</keyword>
<dbReference type="Proteomes" id="UP000014900">
    <property type="component" value="Chromosome"/>
</dbReference>
<dbReference type="HOGENOM" id="CLU_001265_47_1_6"/>
<dbReference type="PROSITE" id="PS50850">
    <property type="entry name" value="MFS"/>
    <property type="match status" value="1"/>
</dbReference>
<feature type="transmembrane region" description="Helical" evidence="8">
    <location>
        <begin position="59"/>
        <end position="78"/>
    </location>
</feature>
<evidence type="ECO:0000313" key="11">
    <source>
        <dbReference type="Proteomes" id="UP000014900"/>
    </source>
</evidence>
<feature type="transmembrane region" description="Helical" evidence="8">
    <location>
        <begin position="90"/>
        <end position="107"/>
    </location>
</feature>
<dbReference type="PATRIC" id="fig|1348660.3.peg.453"/>
<dbReference type="AlphaFoldDB" id="S4YR42"/>
<evidence type="ECO:0000256" key="5">
    <source>
        <dbReference type="ARBA" id="ARBA00022692"/>
    </source>
</evidence>